<reference evidence="1 2" key="1">
    <citation type="submission" date="2020-07" db="EMBL/GenBank/DDBJ databases">
        <title>Exploring microbial biodiversity for novel pathways involved in the catabolism of aromatic compounds derived from lignin.</title>
        <authorList>
            <person name="Elkins J."/>
        </authorList>
    </citation>
    <scope>NUCLEOTIDE SEQUENCE [LARGE SCALE GENOMIC DNA]</scope>
    <source>
        <strain evidence="1 2">H2C3C</strain>
    </source>
</reference>
<dbReference type="AlphaFoldDB" id="A0A7Z0B5L6"/>
<evidence type="ECO:0000313" key="2">
    <source>
        <dbReference type="Proteomes" id="UP000540929"/>
    </source>
</evidence>
<name>A0A7Z0B5L6_9BURK</name>
<comment type="caution">
    <text evidence="1">The sequence shown here is derived from an EMBL/GenBank/DDBJ whole genome shotgun (WGS) entry which is preliminary data.</text>
</comment>
<protein>
    <submittedName>
        <fullName evidence="1">Uncharacterized protein YaaW (UPF0174 family)</fullName>
    </submittedName>
</protein>
<keyword evidence="2" id="KW-1185">Reference proteome</keyword>
<proteinExistence type="predicted"/>
<dbReference type="Proteomes" id="UP000540929">
    <property type="component" value="Unassembled WGS sequence"/>
</dbReference>
<gene>
    <name evidence="1" type="ORF">GGD40_001940</name>
</gene>
<dbReference type="RefSeq" id="WP_179743482.1">
    <property type="nucleotide sequence ID" value="NZ_JACCAS010000001.1"/>
</dbReference>
<accession>A0A7Z0B5L6</accession>
<evidence type="ECO:0000313" key="1">
    <source>
        <dbReference type="EMBL" id="NYH22461.1"/>
    </source>
</evidence>
<sequence length="249" mass="26919">MNARIPLITPDTGLLPLLSTADKADLAILVQLLNRSSDIDLNLYITDGQDVAREESPLSAHDVAAEIQRSGGNSFANALRGGKGVKYIEVARDVANRVGVPLPVHSPVDRIEQAIVRKLFLQAYEPLSLGDRQSVLVSAGIDADRLPPGVTPMVAIQAAFSMGNFASYQLTLIVTQAVTRHVLGTHVSASARTPLARALALFSDSIGRILTCILTAWDIAGPAWRVTLPCVVYVAHLRQKTDLKPRYRR</sequence>
<dbReference type="EMBL" id="JACCAS010000001">
    <property type="protein sequence ID" value="NYH22461.1"/>
    <property type="molecule type" value="Genomic_DNA"/>
</dbReference>
<organism evidence="1 2">
    <name type="scientific">Paraburkholderia bryophila</name>
    <dbReference type="NCBI Taxonomy" id="420952"/>
    <lineage>
        <taxon>Bacteria</taxon>
        <taxon>Pseudomonadati</taxon>
        <taxon>Pseudomonadota</taxon>
        <taxon>Betaproteobacteria</taxon>
        <taxon>Burkholderiales</taxon>
        <taxon>Burkholderiaceae</taxon>
        <taxon>Paraburkholderia</taxon>
    </lineage>
</organism>